<feature type="compositionally biased region" description="Polar residues" evidence="2">
    <location>
        <begin position="632"/>
        <end position="642"/>
    </location>
</feature>
<dbReference type="EMBL" id="JAQQWE010000005">
    <property type="protein sequence ID" value="KAK7951250.1"/>
    <property type="molecule type" value="Genomic_DNA"/>
</dbReference>
<protein>
    <submittedName>
        <fullName evidence="3">Histidine kinase-like ATPase</fullName>
    </submittedName>
</protein>
<feature type="compositionally biased region" description="Polar residues" evidence="2">
    <location>
        <begin position="383"/>
        <end position="397"/>
    </location>
</feature>
<dbReference type="PROSITE" id="PS00058">
    <property type="entry name" value="DNA_MISMATCH_REPAIR_1"/>
    <property type="match status" value="1"/>
</dbReference>
<evidence type="ECO:0000256" key="1">
    <source>
        <dbReference type="ARBA" id="ARBA00006082"/>
    </source>
</evidence>
<feature type="region of interest" description="Disordered" evidence="2">
    <location>
        <begin position="557"/>
        <end position="702"/>
    </location>
</feature>
<feature type="compositionally biased region" description="Polar residues" evidence="2">
    <location>
        <begin position="350"/>
        <end position="364"/>
    </location>
</feature>
<dbReference type="RefSeq" id="XP_066699312.1">
    <property type="nucleotide sequence ID" value="XM_066843200.1"/>
</dbReference>
<dbReference type="Gene3D" id="3.30.565.10">
    <property type="entry name" value="Histidine kinase-like ATPase, C-terminal domain"/>
    <property type="match status" value="1"/>
</dbReference>
<dbReference type="SUPFAM" id="SSF54211">
    <property type="entry name" value="Ribosomal protein S5 domain 2-like"/>
    <property type="match status" value="1"/>
</dbReference>
<evidence type="ECO:0000313" key="4">
    <source>
        <dbReference type="Proteomes" id="UP001391051"/>
    </source>
</evidence>
<dbReference type="SUPFAM" id="SSF55874">
    <property type="entry name" value="ATPase domain of HSP90 chaperone/DNA topoisomerase II/histidine kinase"/>
    <property type="match status" value="1"/>
</dbReference>
<dbReference type="InterPro" id="IPR038973">
    <property type="entry name" value="MutL/Mlh/Pms-like"/>
</dbReference>
<keyword evidence="4" id="KW-1185">Reference proteome</keyword>
<dbReference type="InterPro" id="IPR036890">
    <property type="entry name" value="HATPase_C_sf"/>
</dbReference>
<comment type="caution">
    <text evidence="3">The sequence shown here is derived from an EMBL/GenBank/DDBJ whole genome shotgun (WGS) entry which is preliminary data.</text>
</comment>
<feature type="compositionally biased region" description="Polar residues" evidence="2">
    <location>
        <begin position="678"/>
        <end position="701"/>
    </location>
</feature>
<dbReference type="Pfam" id="PF13589">
    <property type="entry name" value="HATPase_c_3"/>
    <property type="match status" value="1"/>
</dbReference>
<comment type="similarity">
    <text evidence="1">Belongs to the DNA mismatch repair MutL/HexB family.</text>
</comment>
<accession>A0ABR1QB88</accession>
<feature type="compositionally biased region" description="Basic and acidic residues" evidence="2">
    <location>
        <begin position="404"/>
        <end position="415"/>
    </location>
</feature>
<dbReference type="InterPro" id="IPR014762">
    <property type="entry name" value="DNA_mismatch_repair_CS"/>
</dbReference>
<dbReference type="Proteomes" id="UP001391051">
    <property type="component" value="Unassembled WGS sequence"/>
</dbReference>
<dbReference type="PANTHER" id="PTHR10073">
    <property type="entry name" value="DNA MISMATCH REPAIR PROTEIN MLH, PMS, MUTL"/>
    <property type="match status" value="1"/>
</dbReference>
<dbReference type="GeneID" id="92076262"/>
<proteinExistence type="inferred from homology"/>
<feature type="compositionally biased region" description="Polar residues" evidence="2">
    <location>
        <begin position="577"/>
        <end position="609"/>
    </location>
</feature>
<dbReference type="PANTHER" id="PTHR10073:SF41">
    <property type="entry name" value="MISMATCH REPAIR PROTEIN, PUTATIVE (AFU_ORTHOLOGUE AFUA_8G05820)-RELATED"/>
    <property type="match status" value="1"/>
</dbReference>
<organism evidence="3 4">
    <name type="scientific">Apiospora aurea</name>
    <dbReference type="NCBI Taxonomy" id="335848"/>
    <lineage>
        <taxon>Eukaryota</taxon>
        <taxon>Fungi</taxon>
        <taxon>Dikarya</taxon>
        <taxon>Ascomycota</taxon>
        <taxon>Pezizomycotina</taxon>
        <taxon>Sordariomycetes</taxon>
        <taxon>Xylariomycetidae</taxon>
        <taxon>Amphisphaeriales</taxon>
        <taxon>Apiosporaceae</taxon>
        <taxon>Apiospora</taxon>
    </lineage>
</organism>
<evidence type="ECO:0000313" key="3">
    <source>
        <dbReference type="EMBL" id="KAK7951250.1"/>
    </source>
</evidence>
<sequence length="889" mass="96067">MPIAALPESVAKRLAGHINIASPVNLVKELLDNAIDAQATSVEVIISSNTVDKIEVRDNGVGIYPDDYDSLGRRGHTSKVKCFEELNFRAATSLGFRGEALASVNSVAKVCIITKTSSDPVAASIQLHPKTGGVLTHNPASAPVGTTVIVTGLYNDTPVRERVIVQEAPKSLDGIKELLRSYAIARPPLRLQFKVLKAPRLGWSYAPKSTAGLQEAVLQIHGAAALSQCVEKRFNYDTSASHNDLSQLSFGFEVVAVKPGALAHLLPKGRYFSVDRRPLTATRVGSYDANIEPSKNEVLFSDEEALIQQFERFCTGIYGQLVAKPPQITPTDDVPEVAPSAALDGVGRLDSTTQNCQTASTQPSPDARARGKDDQFHAKDLTVTVSKPATSTQNIRQGATGHSAEGKEHGSEPVRRGNRPSTPAPPGFIAASTLRRGDQQQALSDHPSAPGIEPPVSDRGWAGDMSSDLSECVDRLQKSRIQPRHPLPAKKLRLSGGIVHNDESEIVPVRTLDPWSIARTNTSAPRNDLFGYGEFDQAAGSRPTPEPDILHHYGAAPRDLDMPPNHRFAGADRDEVSSPTVSFRQPYASPQSSPLVSNYQRTSNPQAQNAIPRRQAQPLWTPPSSIHRDQQEWSSSYHSGYQNGPRKASSLSNVSHEQTKLDQFISNHCRPSDIGAHGSSNDPFTSSKGANTLSQNGTSGDNRMLNAGVTQVTGVPRAPQNLVRPHGDSEPRIASFPQISQDQQAAEDHEPIKTSIPPGDPRAYLLRRQKSAAAEANSKAPRRGLKRAKSCLMPLENIPDDETMYNLVFQMPLGIQSLRNSAALAACFDGYIDDDDVGSALDMGATEGHRIEERLDHLLSDWTKQVTGEATCIESQLTAVLKGKGIETA</sequence>
<dbReference type="InterPro" id="IPR020568">
    <property type="entry name" value="Ribosomal_Su5_D2-typ_SF"/>
</dbReference>
<feature type="region of interest" description="Disordered" evidence="2">
    <location>
        <begin position="344"/>
        <end position="468"/>
    </location>
</feature>
<evidence type="ECO:0000256" key="2">
    <source>
        <dbReference type="SAM" id="MobiDB-lite"/>
    </source>
</evidence>
<name>A0ABR1QB88_9PEZI</name>
<feature type="region of interest" description="Disordered" evidence="2">
    <location>
        <begin position="739"/>
        <end position="760"/>
    </location>
</feature>
<gene>
    <name evidence="3" type="ORF">PG986_006978</name>
</gene>
<feature type="compositionally biased region" description="Basic and acidic residues" evidence="2">
    <location>
        <begin position="367"/>
        <end position="380"/>
    </location>
</feature>
<reference evidence="3 4" key="1">
    <citation type="submission" date="2023-01" db="EMBL/GenBank/DDBJ databases">
        <title>Analysis of 21 Apiospora genomes using comparative genomics revels a genus with tremendous synthesis potential of carbohydrate active enzymes and secondary metabolites.</title>
        <authorList>
            <person name="Sorensen T."/>
        </authorList>
    </citation>
    <scope>NUCLEOTIDE SEQUENCE [LARGE SCALE GENOMIC DNA]</scope>
    <source>
        <strain evidence="3 4">CBS 24483</strain>
    </source>
</reference>